<evidence type="ECO:0000313" key="3">
    <source>
        <dbReference type="Proteomes" id="UP000823561"/>
    </source>
</evidence>
<protein>
    <recommendedName>
        <fullName evidence="4">Peptidase A2 domain-containing protein</fullName>
    </recommendedName>
</protein>
<dbReference type="PANTHER" id="PTHR47331:SF5">
    <property type="entry name" value="RIBONUCLEASE H"/>
    <property type="match status" value="1"/>
</dbReference>
<accession>A0AAV6HJL3</accession>
<organism evidence="2 3">
    <name type="scientific">Alosa alosa</name>
    <name type="common">allis shad</name>
    <dbReference type="NCBI Taxonomy" id="278164"/>
    <lineage>
        <taxon>Eukaryota</taxon>
        <taxon>Metazoa</taxon>
        <taxon>Chordata</taxon>
        <taxon>Craniata</taxon>
        <taxon>Vertebrata</taxon>
        <taxon>Euteleostomi</taxon>
        <taxon>Actinopterygii</taxon>
        <taxon>Neopterygii</taxon>
        <taxon>Teleostei</taxon>
        <taxon>Clupei</taxon>
        <taxon>Clupeiformes</taxon>
        <taxon>Clupeoidei</taxon>
        <taxon>Clupeidae</taxon>
        <taxon>Alosa</taxon>
    </lineage>
</organism>
<sequence>MVGNTHIKVMYTRAVWREGTQEEEGVVSDIWINREKKTVRWPHKRRECDTYNLTSQAEEEDDNEVIKLTRKRTKKGIPEDFVRSGLTDSNEESVMAVKLPTFPTAPRKLQPIEDTNMLLNTSHEDGVESGQVESADGPWEMSTPRFRHAARGHARDGYRSRSRHDGSRHRSRQDDRSRGDAPSPPARPRQDDRSRGDAPRPRQGDRSRGDAPSPRSRHDRLRHDAVTETGRWAFPLPWDELRAIREENAKLLQTRHHFESGIAELNKARSEIKELIEMARSLRTDIGQSNAPALNYPSHQPPPRSTADTSRFLAVQSKEEEEEPLAHPAPAYARPWLAVPSSAYPPASAHRVGPAAPTPHLPLHSSVPEEHYRGPKPTIPKFARPDPSDFARLRIALGNLLPSNATELFKYQILVDHLKLDEAKLIADAYLNSPTPYSDTMAALHDKFGQPHQLALRRIRSVLGSPEVKCGDIAAFEAFSLQIQSLVGLLQTVGPEGEIELHSGSHVANLLSKLPPELRANFRRYQLKHSRAVHTLYNLSEWLRHESWCQGTDELAPEKCIKEKQNTKSDGRQAKKIVSVLHGAGEVPQSASQSPLKKKAKNKAYCAYCESTEHYLSQCTDVAKLSKDQLREWIQVNKRCWRCARAHQAAQCTLTKPCNLCQGKYLLALHEINVRMDKAQRNVSAKEDSAGNSPASDTLYLDRPGASNRALLKVVPVLVHCGGRTFDTFAILDDGSERTMLLPSAAKSLAIRGTPEVLPLRTVRQDIQVLHGHTVLFRVSPAATPQVSYKIDGAFTASRLTLAQYSYPIEHLQSKFRHLRGIPLPAFQGAKPCLLIGSDQPHLITPVEPVRLGPPGSPAAVHTRLGWTLQGPIQLMGRPSYSTECLFISATPPPEELFKHVQRLWQVDTLPHQREKEVTWSKQDRQAVALLKAEKVRVEVEGVHRYATPLLCYASMPPLLAPKESVMPLLRSTEKRLLRDPQQAEVYKVEMNKLMEAGVVKEVSEESSSKESWYISLITS</sequence>
<evidence type="ECO:0008006" key="4">
    <source>
        <dbReference type="Google" id="ProtNLM"/>
    </source>
</evidence>
<evidence type="ECO:0000313" key="2">
    <source>
        <dbReference type="EMBL" id="KAG5285652.1"/>
    </source>
</evidence>
<feature type="region of interest" description="Disordered" evidence="1">
    <location>
        <begin position="288"/>
        <end position="326"/>
    </location>
</feature>
<dbReference type="AlphaFoldDB" id="A0AAV6HJL3"/>
<feature type="region of interest" description="Disordered" evidence="1">
    <location>
        <begin position="148"/>
        <end position="224"/>
    </location>
</feature>
<dbReference type="Proteomes" id="UP000823561">
    <property type="component" value="Chromosome 1"/>
</dbReference>
<gene>
    <name evidence="2" type="ORF">AALO_G00005870</name>
</gene>
<dbReference type="EMBL" id="JADWDJ010000001">
    <property type="protein sequence ID" value="KAG5285652.1"/>
    <property type="molecule type" value="Genomic_DNA"/>
</dbReference>
<feature type="compositionally biased region" description="Basic and acidic residues" evidence="1">
    <location>
        <begin position="153"/>
        <end position="165"/>
    </location>
</feature>
<comment type="caution">
    <text evidence="2">The sequence shown here is derived from an EMBL/GenBank/DDBJ whole genome shotgun (WGS) entry which is preliminary data.</text>
</comment>
<evidence type="ECO:0000256" key="1">
    <source>
        <dbReference type="SAM" id="MobiDB-lite"/>
    </source>
</evidence>
<proteinExistence type="predicted"/>
<keyword evidence="3" id="KW-1185">Reference proteome</keyword>
<name>A0AAV6HJL3_9TELE</name>
<dbReference type="PANTHER" id="PTHR47331">
    <property type="entry name" value="PHD-TYPE DOMAIN-CONTAINING PROTEIN"/>
    <property type="match status" value="1"/>
</dbReference>
<feature type="compositionally biased region" description="Basic and acidic residues" evidence="1">
    <location>
        <begin position="188"/>
        <end position="209"/>
    </location>
</feature>
<reference evidence="2 3" key="1">
    <citation type="submission" date="2020-10" db="EMBL/GenBank/DDBJ databases">
        <title>Chromosome-scale genome assembly of the Allis shad, Alosa alosa.</title>
        <authorList>
            <person name="Margot Z."/>
            <person name="Christophe K."/>
            <person name="Cabau C."/>
            <person name="Louis A."/>
            <person name="Berthelot C."/>
            <person name="Parey E."/>
            <person name="Roest Crollius H."/>
            <person name="Montfort J."/>
            <person name="Robinson-Rechavi M."/>
            <person name="Bucao C."/>
            <person name="Bouchez O."/>
            <person name="Gislard M."/>
            <person name="Lluch J."/>
            <person name="Milhes M."/>
            <person name="Lampietro C."/>
            <person name="Lopez Roques C."/>
            <person name="Donnadieu C."/>
            <person name="Braasch I."/>
            <person name="Desvignes T."/>
            <person name="Postlethwait J."/>
            <person name="Bobe J."/>
            <person name="Guiguen Y."/>
        </authorList>
    </citation>
    <scope>NUCLEOTIDE SEQUENCE [LARGE SCALE GENOMIC DNA]</scope>
    <source>
        <strain evidence="2">M-15738</strain>
        <tissue evidence="2">Blood</tissue>
    </source>
</reference>